<keyword evidence="7" id="KW-1185">Reference proteome</keyword>
<evidence type="ECO:0000256" key="3">
    <source>
        <dbReference type="ARBA" id="ARBA00023125"/>
    </source>
</evidence>
<dbReference type="GO" id="GO:0003677">
    <property type="term" value="F:DNA binding"/>
    <property type="evidence" value="ECO:0007669"/>
    <property type="project" value="UniProtKB-KW"/>
</dbReference>
<evidence type="ECO:0000256" key="1">
    <source>
        <dbReference type="ARBA" id="ARBA00009437"/>
    </source>
</evidence>
<dbReference type="PANTHER" id="PTHR30579">
    <property type="entry name" value="TRANSCRIPTIONAL REGULATOR"/>
    <property type="match status" value="1"/>
</dbReference>
<dbReference type="Gene3D" id="3.40.190.290">
    <property type="match status" value="1"/>
</dbReference>
<protein>
    <submittedName>
        <fullName evidence="6">DNA-binding transcriptional LysR family regulator</fullName>
    </submittedName>
</protein>
<dbReference type="Pfam" id="PF00126">
    <property type="entry name" value="HTH_1"/>
    <property type="match status" value="1"/>
</dbReference>
<proteinExistence type="inferred from homology"/>
<name>A0A4R6YY35_9GAMM</name>
<keyword evidence="4" id="KW-0804">Transcription</keyword>
<evidence type="ECO:0000256" key="2">
    <source>
        <dbReference type="ARBA" id="ARBA00023015"/>
    </source>
</evidence>
<dbReference type="InterPro" id="IPR036388">
    <property type="entry name" value="WH-like_DNA-bd_sf"/>
</dbReference>
<evidence type="ECO:0000313" key="6">
    <source>
        <dbReference type="EMBL" id="TDR43907.1"/>
    </source>
</evidence>
<dbReference type="InterPro" id="IPR050176">
    <property type="entry name" value="LTTR"/>
</dbReference>
<gene>
    <name evidence="6" type="ORF">DFR29_10649</name>
</gene>
<dbReference type="SUPFAM" id="SSF53850">
    <property type="entry name" value="Periplasmic binding protein-like II"/>
    <property type="match status" value="1"/>
</dbReference>
<evidence type="ECO:0000256" key="4">
    <source>
        <dbReference type="ARBA" id="ARBA00023163"/>
    </source>
</evidence>
<dbReference type="InterPro" id="IPR000847">
    <property type="entry name" value="LysR_HTH_N"/>
</dbReference>
<dbReference type="SUPFAM" id="SSF46785">
    <property type="entry name" value="Winged helix' DNA-binding domain"/>
    <property type="match status" value="1"/>
</dbReference>
<accession>A0A4R6YY35</accession>
<dbReference type="PRINTS" id="PR00039">
    <property type="entry name" value="HTHLYSR"/>
</dbReference>
<comment type="caution">
    <text evidence="6">The sequence shown here is derived from an EMBL/GenBank/DDBJ whole genome shotgun (WGS) entry which is preliminary data.</text>
</comment>
<dbReference type="OrthoDB" id="8850588at2"/>
<sequence length="318" mass="35407">MRLPLSSPLLESFLVLARELNFSRAADLLHITQPALTKRIQNLESLLGQSLLIRQYGALELTESGRTLQRYGAALEHQETELLASLVGERTGQLAGFFRIVTFSSALRSIVLPALGPVLRANPKLSCHAAKAEVEVLHEMLIDGKVDFCISLSECERAGIENVQLGIERDVLIESSQFSMRDSCFIDHDPRDNFTEKFFLSQTGSTVPRMERAYFDDIYGLIDAVAEGIGRAVVPVHLLDPSIPVRIVPGFKPFDVPVFLHYHHQPYYTRLQQAVIDDLLTHCPPLLRTDRVGLDAAVGVADDALVAAQARQRQRTQQ</sequence>
<reference evidence="6 7" key="1">
    <citation type="submission" date="2019-03" db="EMBL/GenBank/DDBJ databases">
        <title>Genomic Encyclopedia of Type Strains, Phase IV (KMG-IV): sequencing the most valuable type-strain genomes for metagenomic binning, comparative biology and taxonomic classification.</title>
        <authorList>
            <person name="Goeker M."/>
        </authorList>
    </citation>
    <scope>NUCLEOTIDE SEQUENCE [LARGE SCALE GENOMIC DNA]</scope>
    <source>
        <strain evidence="6 7">DSM 21667</strain>
    </source>
</reference>
<dbReference type="EMBL" id="SNZH01000006">
    <property type="protein sequence ID" value="TDR43907.1"/>
    <property type="molecule type" value="Genomic_DNA"/>
</dbReference>
<evidence type="ECO:0000313" key="7">
    <source>
        <dbReference type="Proteomes" id="UP000295293"/>
    </source>
</evidence>
<dbReference type="AlphaFoldDB" id="A0A4R6YY35"/>
<evidence type="ECO:0000259" key="5">
    <source>
        <dbReference type="PROSITE" id="PS50931"/>
    </source>
</evidence>
<dbReference type="Proteomes" id="UP000295293">
    <property type="component" value="Unassembled WGS sequence"/>
</dbReference>
<dbReference type="GO" id="GO:0003700">
    <property type="term" value="F:DNA-binding transcription factor activity"/>
    <property type="evidence" value="ECO:0007669"/>
    <property type="project" value="InterPro"/>
</dbReference>
<dbReference type="Pfam" id="PF03466">
    <property type="entry name" value="LysR_substrate"/>
    <property type="match status" value="1"/>
</dbReference>
<keyword evidence="2" id="KW-0805">Transcription regulation</keyword>
<dbReference type="RefSeq" id="WP_133818660.1">
    <property type="nucleotide sequence ID" value="NZ_SNZH01000006.1"/>
</dbReference>
<feature type="domain" description="HTH lysR-type" evidence="5">
    <location>
        <begin position="5"/>
        <end position="62"/>
    </location>
</feature>
<comment type="similarity">
    <text evidence="1">Belongs to the LysR transcriptional regulatory family.</text>
</comment>
<organism evidence="6 7">
    <name type="scientific">Tahibacter aquaticus</name>
    <dbReference type="NCBI Taxonomy" id="520092"/>
    <lineage>
        <taxon>Bacteria</taxon>
        <taxon>Pseudomonadati</taxon>
        <taxon>Pseudomonadota</taxon>
        <taxon>Gammaproteobacteria</taxon>
        <taxon>Lysobacterales</taxon>
        <taxon>Rhodanobacteraceae</taxon>
        <taxon>Tahibacter</taxon>
    </lineage>
</organism>
<dbReference type="PANTHER" id="PTHR30579:SF2">
    <property type="entry name" value="HTH-TYPE TRANSCRIPTIONAL REGULATOR ARGP"/>
    <property type="match status" value="1"/>
</dbReference>
<dbReference type="InterPro" id="IPR005119">
    <property type="entry name" value="LysR_subst-bd"/>
</dbReference>
<dbReference type="Gene3D" id="1.10.10.10">
    <property type="entry name" value="Winged helix-like DNA-binding domain superfamily/Winged helix DNA-binding domain"/>
    <property type="match status" value="1"/>
</dbReference>
<dbReference type="InterPro" id="IPR036390">
    <property type="entry name" value="WH_DNA-bd_sf"/>
</dbReference>
<dbReference type="PROSITE" id="PS50931">
    <property type="entry name" value="HTH_LYSR"/>
    <property type="match status" value="1"/>
</dbReference>
<keyword evidence="3 6" id="KW-0238">DNA-binding</keyword>